<evidence type="ECO:0000256" key="1">
    <source>
        <dbReference type="ARBA" id="ARBA00004761"/>
    </source>
</evidence>
<evidence type="ECO:0000256" key="5">
    <source>
        <dbReference type="ARBA" id="ARBA00022741"/>
    </source>
</evidence>
<dbReference type="GO" id="GO:0005524">
    <property type="term" value="F:ATP binding"/>
    <property type="evidence" value="ECO:0007669"/>
    <property type="project" value="UniProtKB-KW"/>
</dbReference>
<keyword evidence="12" id="KW-1185">Reference proteome</keyword>
<dbReference type="InterPro" id="IPR006001">
    <property type="entry name" value="Therm_gnt_kin"/>
</dbReference>
<dbReference type="Gene3D" id="3.40.50.300">
    <property type="entry name" value="P-loop containing nucleotide triphosphate hydrolases"/>
    <property type="match status" value="1"/>
</dbReference>
<dbReference type="SUPFAM" id="SSF52540">
    <property type="entry name" value="P-loop containing nucleoside triphosphate hydrolases"/>
    <property type="match status" value="1"/>
</dbReference>
<comment type="catalytic activity">
    <reaction evidence="9 10">
        <text>D-gluconate + ATP = 6-phospho-D-gluconate + ADP + H(+)</text>
        <dbReference type="Rhea" id="RHEA:19433"/>
        <dbReference type="ChEBI" id="CHEBI:15378"/>
        <dbReference type="ChEBI" id="CHEBI:18391"/>
        <dbReference type="ChEBI" id="CHEBI:30616"/>
        <dbReference type="ChEBI" id="CHEBI:58759"/>
        <dbReference type="ChEBI" id="CHEBI:456216"/>
        <dbReference type="EC" id="2.7.1.12"/>
    </reaction>
</comment>
<comment type="pathway">
    <text evidence="1">Carbohydrate acid metabolism.</text>
</comment>
<organism evidence="11 12">
    <name type="scientific">Parafrankia soli</name>
    <dbReference type="NCBI Taxonomy" id="2599596"/>
    <lineage>
        <taxon>Bacteria</taxon>
        <taxon>Bacillati</taxon>
        <taxon>Actinomycetota</taxon>
        <taxon>Actinomycetes</taxon>
        <taxon>Frankiales</taxon>
        <taxon>Frankiaceae</taxon>
        <taxon>Parafrankia</taxon>
    </lineage>
</organism>
<comment type="similarity">
    <text evidence="2 10">Belongs to the gluconokinase GntK/GntV family.</text>
</comment>
<keyword evidence="8" id="KW-0311">Gluconate utilization</keyword>
<evidence type="ECO:0000256" key="4">
    <source>
        <dbReference type="ARBA" id="ARBA00022679"/>
    </source>
</evidence>
<dbReference type="RefSeq" id="WP_071066402.1">
    <property type="nucleotide sequence ID" value="NZ_MAXA01000255.1"/>
</dbReference>
<evidence type="ECO:0000256" key="6">
    <source>
        <dbReference type="ARBA" id="ARBA00022777"/>
    </source>
</evidence>
<comment type="caution">
    <text evidence="11">The sequence shown here is derived from an EMBL/GenBank/DDBJ whole genome shotgun (WGS) entry which is preliminary data.</text>
</comment>
<dbReference type="Proteomes" id="UP000179769">
    <property type="component" value="Unassembled WGS sequence"/>
</dbReference>
<evidence type="ECO:0000256" key="3">
    <source>
        <dbReference type="ARBA" id="ARBA00012054"/>
    </source>
</evidence>
<dbReference type="AlphaFoldDB" id="A0A1S1PJR6"/>
<dbReference type="GO" id="GO:0005737">
    <property type="term" value="C:cytoplasm"/>
    <property type="evidence" value="ECO:0007669"/>
    <property type="project" value="TreeGrafter"/>
</dbReference>
<evidence type="ECO:0000313" key="12">
    <source>
        <dbReference type="Proteomes" id="UP000179769"/>
    </source>
</evidence>
<dbReference type="PANTHER" id="PTHR43442:SF3">
    <property type="entry name" value="GLUCONOKINASE-RELATED"/>
    <property type="match status" value="1"/>
</dbReference>
<dbReference type="EMBL" id="MAXA01000255">
    <property type="protein sequence ID" value="OHV21339.1"/>
    <property type="molecule type" value="Genomic_DNA"/>
</dbReference>
<evidence type="ECO:0000256" key="8">
    <source>
        <dbReference type="ARBA" id="ARBA00023064"/>
    </source>
</evidence>
<evidence type="ECO:0000256" key="9">
    <source>
        <dbReference type="ARBA" id="ARBA00048090"/>
    </source>
</evidence>
<proteinExistence type="inferred from homology"/>
<dbReference type="GO" id="GO:0019521">
    <property type="term" value="P:D-gluconate metabolic process"/>
    <property type="evidence" value="ECO:0007669"/>
    <property type="project" value="UniProtKB-KW"/>
</dbReference>
<gene>
    <name evidence="11" type="ORF">BBK14_26780</name>
</gene>
<dbReference type="InterPro" id="IPR027417">
    <property type="entry name" value="P-loop_NTPase"/>
</dbReference>
<evidence type="ECO:0000256" key="2">
    <source>
        <dbReference type="ARBA" id="ARBA00008420"/>
    </source>
</evidence>
<dbReference type="FunFam" id="3.40.50.300:FF:000522">
    <property type="entry name" value="Gluconokinase"/>
    <property type="match status" value="1"/>
</dbReference>
<keyword evidence="4 10" id="KW-0808">Transferase</keyword>
<evidence type="ECO:0000313" key="11">
    <source>
        <dbReference type="EMBL" id="OHV21339.1"/>
    </source>
</evidence>
<sequence length="165" mass="17321">MSAPPRIVIIGVSASGKSTVADGLAQQLDVPFRDADDLHPAANIRKMSAGIALTDEDRSPWLEAVGRVLAAEPSGIVVACSALRRAYRDQLRRHAPDVCFVHLTGSRELLTARASARGGHFMPASLLDSQLSILEPLADDEPGVTIDVTPAPDAVIRAAVAALSP</sequence>
<dbReference type="GO" id="GO:0046316">
    <property type="term" value="F:gluconokinase activity"/>
    <property type="evidence" value="ECO:0007669"/>
    <property type="project" value="UniProtKB-EC"/>
</dbReference>
<evidence type="ECO:0000256" key="10">
    <source>
        <dbReference type="RuleBase" id="RU363066"/>
    </source>
</evidence>
<dbReference type="PANTHER" id="PTHR43442">
    <property type="entry name" value="GLUCONOKINASE-RELATED"/>
    <property type="match status" value="1"/>
</dbReference>
<dbReference type="EC" id="2.7.1.12" evidence="3 10"/>
<protein>
    <recommendedName>
        <fullName evidence="3 10">Gluconokinase</fullName>
        <ecNumber evidence="3 10">2.7.1.12</ecNumber>
    </recommendedName>
</protein>
<dbReference type="CDD" id="cd02021">
    <property type="entry name" value="GntK"/>
    <property type="match status" value="1"/>
</dbReference>
<evidence type="ECO:0000256" key="7">
    <source>
        <dbReference type="ARBA" id="ARBA00022840"/>
    </source>
</evidence>
<reference evidence="12" key="1">
    <citation type="submission" date="2016-07" db="EMBL/GenBank/DDBJ databases">
        <title>Frankia sp. NRRL B-16219 Genome sequencing.</title>
        <authorList>
            <person name="Ghodhbane-Gtari F."/>
            <person name="Swanson E."/>
            <person name="Gueddou A."/>
            <person name="Louati M."/>
            <person name="Nouioui I."/>
            <person name="Hezbri K."/>
            <person name="Abebe-Akele F."/>
            <person name="Simpson S."/>
            <person name="Morris K."/>
            <person name="Thomas K."/>
            <person name="Gtari M."/>
            <person name="Tisa L.S."/>
        </authorList>
    </citation>
    <scope>NUCLEOTIDE SEQUENCE [LARGE SCALE GENOMIC DNA]</scope>
    <source>
        <strain evidence="12">NRRL B-16219</strain>
    </source>
</reference>
<dbReference type="Pfam" id="PF13671">
    <property type="entry name" value="AAA_33"/>
    <property type="match status" value="1"/>
</dbReference>
<dbReference type="NCBIfam" id="TIGR01313">
    <property type="entry name" value="therm_gnt_kin"/>
    <property type="match status" value="1"/>
</dbReference>
<accession>A0A1S1PJR6</accession>
<dbReference type="OrthoDB" id="9795716at2"/>
<keyword evidence="6 10" id="KW-0418">Kinase</keyword>
<keyword evidence="5 10" id="KW-0547">Nucleotide-binding</keyword>
<keyword evidence="7 10" id="KW-0067">ATP-binding</keyword>
<name>A0A1S1PJR6_9ACTN</name>